<dbReference type="SUPFAM" id="SSF53474">
    <property type="entry name" value="alpha/beta-Hydrolases"/>
    <property type="match status" value="1"/>
</dbReference>
<evidence type="ECO:0000256" key="1">
    <source>
        <dbReference type="ARBA" id="ARBA00022801"/>
    </source>
</evidence>
<reference evidence="5 6" key="1">
    <citation type="submission" date="2021-05" db="EMBL/GenBank/DDBJ databases">
        <title>Croceibacterium sp. LX-88 genome sequence.</title>
        <authorList>
            <person name="Luo X."/>
        </authorList>
    </citation>
    <scope>NUCLEOTIDE SEQUENCE [LARGE SCALE GENOMIC DNA]</scope>
    <source>
        <strain evidence="5 6">LX-88</strain>
    </source>
</reference>
<dbReference type="Proteomes" id="UP000811255">
    <property type="component" value="Unassembled WGS sequence"/>
</dbReference>
<name>A0ABS5W800_9SPHN</name>
<proteinExistence type="predicted"/>
<evidence type="ECO:0000313" key="5">
    <source>
        <dbReference type="EMBL" id="MBT2135779.1"/>
    </source>
</evidence>
<dbReference type="InterPro" id="IPR029058">
    <property type="entry name" value="AB_hydrolase_fold"/>
</dbReference>
<evidence type="ECO:0000256" key="3">
    <source>
        <dbReference type="SAM" id="SignalP"/>
    </source>
</evidence>
<dbReference type="InterPro" id="IPR050300">
    <property type="entry name" value="GDXG_lipolytic_enzyme"/>
</dbReference>
<protein>
    <submittedName>
        <fullName evidence="5">Alpha/beta hydrolase</fullName>
    </submittedName>
</protein>
<keyword evidence="3" id="KW-0732">Signal</keyword>
<dbReference type="EMBL" id="JAHFVK010000002">
    <property type="protein sequence ID" value="MBT2135779.1"/>
    <property type="molecule type" value="Genomic_DNA"/>
</dbReference>
<feature type="signal peptide" evidence="3">
    <location>
        <begin position="1"/>
        <end position="33"/>
    </location>
</feature>
<feature type="chain" id="PRO_5046937467" evidence="3">
    <location>
        <begin position="34"/>
        <end position="328"/>
    </location>
</feature>
<dbReference type="PANTHER" id="PTHR48081:SF6">
    <property type="entry name" value="PEPTIDASE S9 PROLYL OLIGOPEPTIDASE CATALYTIC DOMAIN-CONTAINING PROTEIN"/>
    <property type="match status" value="1"/>
</dbReference>
<dbReference type="GO" id="GO:0016787">
    <property type="term" value="F:hydrolase activity"/>
    <property type="evidence" value="ECO:0007669"/>
    <property type="project" value="UniProtKB-KW"/>
</dbReference>
<dbReference type="PANTHER" id="PTHR48081">
    <property type="entry name" value="AB HYDROLASE SUPERFAMILY PROTEIN C4A8.06C"/>
    <property type="match status" value="1"/>
</dbReference>
<dbReference type="Pfam" id="PF01738">
    <property type="entry name" value="DLH"/>
    <property type="match status" value="1"/>
</dbReference>
<dbReference type="Gene3D" id="3.40.50.1820">
    <property type="entry name" value="alpha/beta hydrolase"/>
    <property type="match status" value="1"/>
</dbReference>
<feature type="domain" description="Dienelactone hydrolase" evidence="4">
    <location>
        <begin position="113"/>
        <end position="288"/>
    </location>
</feature>
<keyword evidence="1 5" id="KW-0378">Hydrolase</keyword>
<gene>
    <name evidence="5" type="ORF">KK137_15680</name>
</gene>
<accession>A0ABS5W800</accession>
<keyword evidence="6" id="KW-1185">Reference proteome</keyword>
<evidence type="ECO:0000313" key="6">
    <source>
        <dbReference type="Proteomes" id="UP000811255"/>
    </source>
</evidence>
<feature type="compositionally biased region" description="Low complexity" evidence="2">
    <location>
        <begin position="154"/>
        <end position="171"/>
    </location>
</feature>
<evidence type="ECO:0000256" key="2">
    <source>
        <dbReference type="SAM" id="MobiDB-lite"/>
    </source>
</evidence>
<feature type="region of interest" description="Disordered" evidence="2">
    <location>
        <begin position="144"/>
        <end position="173"/>
    </location>
</feature>
<dbReference type="InterPro" id="IPR002925">
    <property type="entry name" value="Dienelactn_hydro"/>
</dbReference>
<evidence type="ECO:0000259" key="4">
    <source>
        <dbReference type="Pfam" id="PF01738"/>
    </source>
</evidence>
<dbReference type="RefSeq" id="WP_214537446.1">
    <property type="nucleotide sequence ID" value="NZ_JAHFVK010000002.1"/>
</dbReference>
<comment type="caution">
    <text evidence="5">The sequence shown here is derived from an EMBL/GenBank/DDBJ whole genome shotgun (WGS) entry which is preliminary data.</text>
</comment>
<organism evidence="5 6">
    <name type="scientific">Croceibacterium selenioxidans</name>
    <dbReference type="NCBI Taxonomy" id="2838833"/>
    <lineage>
        <taxon>Bacteria</taxon>
        <taxon>Pseudomonadati</taxon>
        <taxon>Pseudomonadota</taxon>
        <taxon>Alphaproteobacteria</taxon>
        <taxon>Sphingomonadales</taxon>
        <taxon>Erythrobacteraceae</taxon>
        <taxon>Croceibacterium</taxon>
    </lineage>
</organism>
<sequence>MPRERTKSIGAGRLAAIVSLFASLPVLTLPAAAQDDRMTAIEKPAEANAIDLNTGPLPDASISESWHKQYGSVFARNVTEATLTPFLPDPGKASGAAVIVAPGGGFRSLSMENEGWDVARRLAERGVAAFVLKYRLNQTPADLQEFARPPQPGGAPAARPARPSPDQAADSLSPQVADARAAFELVRSRAGDWHLDPDRIGMVGFSAGAMLTMTTALIDRQAAPAFVANIYGPLGAVKVPENAPPLFVALAADDPLFPGTDFGLIQSWRAAGRPVEFHYYEKGGHGFGMYPKDTTSTGWFNAFVSWLEMHGMLKPKAVDASASEAASR</sequence>